<name>A0A5C3KGE6_COPMA</name>
<reference evidence="2 3" key="1">
    <citation type="journal article" date="2019" name="Nat. Ecol. Evol.">
        <title>Megaphylogeny resolves global patterns of mushroom evolution.</title>
        <authorList>
            <person name="Varga T."/>
            <person name="Krizsan K."/>
            <person name="Foldi C."/>
            <person name="Dima B."/>
            <person name="Sanchez-Garcia M."/>
            <person name="Sanchez-Ramirez S."/>
            <person name="Szollosi G.J."/>
            <person name="Szarkandi J.G."/>
            <person name="Papp V."/>
            <person name="Albert L."/>
            <person name="Andreopoulos W."/>
            <person name="Angelini C."/>
            <person name="Antonin V."/>
            <person name="Barry K.W."/>
            <person name="Bougher N.L."/>
            <person name="Buchanan P."/>
            <person name="Buyck B."/>
            <person name="Bense V."/>
            <person name="Catcheside P."/>
            <person name="Chovatia M."/>
            <person name="Cooper J."/>
            <person name="Damon W."/>
            <person name="Desjardin D."/>
            <person name="Finy P."/>
            <person name="Geml J."/>
            <person name="Haridas S."/>
            <person name="Hughes K."/>
            <person name="Justo A."/>
            <person name="Karasinski D."/>
            <person name="Kautmanova I."/>
            <person name="Kiss B."/>
            <person name="Kocsube S."/>
            <person name="Kotiranta H."/>
            <person name="LaButti K.M."/>
            <person name="Lechner B.E."/>
            <person name="Liimatainen K."/>
            <person name="Lipzen A."/>
            <person name="Lukacs Z."/>
            <person name="Mihaltcheva S."/>
            <person name="Morgado L.N."/>
            <person name="Niskanen T."/>
            <person name="Noordeloos M.E."/>
            <person name="Ohm R.A."/>
            <person name="Ortiz-Santana B."/>
            <person name="Ovrebo C."/>
            <person name="Racz N."/>
            <person name="Riley R."/>
            <person name="Savchenko A."/>
            <person name="Shiryaev A."/>
            <person name="Soop K."/>
            <person name="Spirin V."/>
            <person name="Szebenyi C."/>
            <person name="Tomsovsky M."/>
            <person name="Tulloss R.E."/>
            <person name="Uehling J."/>
            <person name="Grigoriev I.V."/>
            <person name="Vagvolgyi C."/>
            <person name="Papp T."/>
            <person name="Martin F.M."/>
            <person name="Miettinen O."/>
            <person name="Hibbett D.S."/>
            <person name="Nagy L.G."/>
        </authorList>
    </citation>
    <scope>NUCLEOTIDE SEQUENCE [LARGE SCALE GENOMIC DNA]</scope>
    <source>
        <strain evidence="2 3">CBS 121175</strain>
    </source>
</reference>
<keyword evidence="3" id="KW-1185">Reference proteome</keyword>
<sequence>MASQLQDAVRPHVLIQPAHEICVGCGYSVPRSVSVSTGPNANKDSALEVVVSSQCPSLTIPLTDIKPLSPTKTKSKKSRHVLLKCSALILYNLKHKALERGKIGGTSPKAKKCKQTTSSGVVSSTCIDGAAAITTANDSDNEHPEAEEGQRRHQRVSNSPFVSLAPDSTRCQHCSAQRCSR</sequence>
<dbReference type="Proteomes" id="UP000307440">
    <property type="component" value="Unassembled WGS sequence"/>
</dbReference>
<proteinExistence type="predicted"/>
<gene>
    <name evidence="2" type="ORF">FA15DRAFT_709229</name>
</gene>
<organism evidence="2 3">
    <name type="scientific">Coprinopsis marcescibilis</name>
    <name type="common">Agaric fungus</name>
    <name type="synonym">Psathyrella marcescibilis</name>
    <dbReference type="NCBI Taxonomy" id="230819"/>
    <lineage>
        <taxon>Eukaryota</taxon>
        <taxon>Fungi</taxon>
        <taxon>Dikarya</taxon>
        <taxon>Basidiomycota</taxon>
        <taxon>Agaricomycotina</taxon>
        <taxon>Agaricomycetes</taxon>
        <taxon>Agaricomycetidae</taxon>
        <taxon>Agaricales</taxon>
        <taxon>Agaricineae</taxon>
        <taxon>Psathyrellaceae</taxon>
        <taxon>Coprinopsis</taxon>
    </lineage>
</organism>
<evidence type="ECO:0000256" key="1">
    <source>
        <dbReference type="SAM" id="MobiDB-lite"/>
    </source>
</evidence>
<feature type="compositionally biased region" description="Basic and acidic residues" evidence="1">
    <location>
        <begin position="140"/>
        <end position="151"/>
    </location>
</feature>
<evidence type="ECO:0000313" key="2">
    <source>
        <dbReference type="EMBL" id="TFK19170.1"/>
    </source>
</evidence>
<dbReference type="EMBL" id="ML210356">
    <property type="protein sequence ID" value="TFK19170.1"/>
    <property type="molecule type" value="Genomic_DNA"/>
</dbReference>
<protein>
    <submittedName>
        <fullName evidence="2">Uncharacterized protein</fullName>
    </submittedName>
</protein>
<accession>A0A5C3KGE6</accession>
<dbReference type="AlphaFoldDB" id="A0A5C3KGE6"/>
<feature type="region of interest" description="Disordered" evidence="1">
    <location>
        <begin position="135"/>
        <end position="167"/>
    </location>
</feature>
<evidence type="ECO:0000313" key="3">
    <source>
        <dbReference type="Proteomes" id="UP000307440"/>
    </source>
</evidence>